<dbReference type="EMBL" id="CP080507">
    <property type="protein sequence ID" value="QYM78166.1"/>
    <property type="molecule type" value="Genomic_DNA"/>
</dbReference>
<organism evidence="1 2">
    <name type="scientific">Horticoccus luteus</name>
    <dbReference type="NCBI Taxonomy" id="2862869"/>
    <lineage>
        <taxon>Bacteria</taxon>
        <taxon>Pseudomonadati</taxon>
        <taxon>Verrucomicrobiota</taxon>
        <taxon>Opitutia</taxon>
        <taxon>Opitutales</taxon>
        <taxon>Opitutaceae</taxon>
        <taxon>Horticoccus</taxon>
    </lineage>
</organism>
<gene>
    <name evidence="1" type="ORF">K0B96_12720</name>
</gene>
<dbReference type="RefSeq" id="WP_220161270.1">
    <property type="nucleotide sequence ID" value="NZ_CP080507.1"/>
</dbReference>
<dbReference type="Proteomes" id="UP000825051">
    <property type="component" value="Chromosome"/>
</dbReference>
<accession>A0A8F9TSE0</accession>
<sequence>MWLPESAELAGQQIPMPATRWRISGANYVVVSAESRDAGLLVFGAEGSAATVDLIGTSGPNAGRTIPAIWRLEGDVLELCYDVGGGPRPTRFSGTAGETLLRVRYRREG</sequence>
<reference evidence="1" key="1">
    <citation type="submission" date="2021-08" db="EMBL/GenBank/DDBJ databases">
        <title>Genome of a novel bacterium of the phylum Verrucomicrobia, Oleiharenicola sp. KSB-15.</title>
        <authorList>
            <person name="Chung J.-H."/>
            <person name="Ahn J.-H."/>
            <person name="Yoon Y."/>
            <person name="Kim D.-Y."/>
            <person name="An S.-H."/>
            <person name="Park I."/>
            <person name="Yeon J."/>
        </authorList>
    </citation>
    <scope>NUCLEOTIDE SEQUENCE</scope>
    <source>
        <strain evidence="1">KSB-15</strain>
    </source>
</reference>
<dbReference type="AlphaFoldDB" id="A0A8F9TSE0"/>
<evidence type="ECO:0000313" key="2">
    <source>
        <dbReference type="Proteomes" id="UP000825051"/>
    </source>
</evidence>
<dbReference type="InterPro" id="IPR017504">
    <property type="entry name" value="CHP03067_Planctomycetes"/>
</dbReference>
<evidence type="ECO:0000313" key="1">
    <source>
        <dbReference type="EMBL" id="QYM78166.1"/>
    </source>
</evidence>
<protein>
    <submittedName>
        <fullName evidence="1">TIGR03067 domain-containing protein</fullName>
    </submittedName>
</protein>
<dbReference type="KEGG" id="ole:K0B96_12720"/>
<keyword evidence="2" id="KW-1185">Reference proteome</keyword>
<name>A0A8F9TSE0_9BACT</name>
<proteinExistence type="predicted"/>
<dbReference type="NCBIfam" id="TIGR03067">
    <property type="entry name" value="Planc_TIGR03067"/>
    <property type="match status" value="1"/>
</dbReference>